<feature type="domain" description="Smf/DprA SLOG" evidence="2">
    <location>
        <begin position="107"/>
        <end position="315"/>
    </location>
</feature>
<dbReference type="InterPro" id="IPR057666">
    <property type="entry name" value="DrpA_SLOG"/>
</dbReference>
<dbReference type="InterPro" id="IPR003488">
    <property type="entry name" value="DprA"/>
</dbReference>
<dbReference type="InterPro" id="IPR036390">
    <property type="entry name" value="WH_DNA-bd_sf"/>
</dbReference>
<dbReference type="InterPro" id="IPR041614">
    <property type="entry name" value="DprA_WH"/>
</dbReference>
<dbReference type="InterPro" id="IPR036388">
    <property type="entry name" value="WH-like_DNA-bd_sf"/>
</dbReference>
<dbReference type="NCBIfam" id="TIGR00732">
    <property type="entry name" value="dprA"/>
    <property type="match status" value="1"/>
</dbReference>
<evidence type="ECO:0000256" key="1">
    <source>
        <dbReference type="ARBA" id="ARBA00006525"/>
    </source>
</evidence>
<dbReference type="Gene3D" id="3.40.50.450">
    <property type="match status" value="1"/>
</dbReference>
<evidence type="ECO:0000259" key="3">
    <source>
        <dbReference type="Pfam" id="PF17782"/>
    </source>
</evidence>
<feature type="domain" description="DprA winged helix" evidence="3">
    <location>
        <begin position="342"/>
        <end position="394"/>
    </location>
</feature>
<dbReference type="InterPro" id="IPR010994">
    <property type="entry name" value="RuvA_2-like"/>
</dbReference>
<gene>
    <name evidence="4" type="ordered locus">Hore_07520</name>
</gene>
<dbReference type="GO" id="GO:0009294">
    <property type="term" value="P:DNA-mediated transformation"/>
    <property type="evidence" value="ECO:0007669"/>
    <property type="project" value="InterPro"/>
</dbReference>
<sequence length="409" mass="45393">MKMYQKMEEVAGIFKHVNEYYIKQSKDGDKMPERVYLLALTMINGLGILRIQNLLNYFGSASSIWQASEKELKQVNGINKLAEKIVKQRKKINIENILENLAKNNIKYVTIFDNNYPDKLRDISKPPPVIYYKGKYDNNERIIAIVGSRRATRYGCNIARNLAYSLAGRGFAIISGFARGIDTCAHKGALKVGGRTIAVLGTGLNRIYPPENKKLTGLVTDSGYLLSELTPETGPLASNFPRRNRIISGLAEGVIVVEASNRSGSLITANYARKQGKFIFSVPGNINRPQSQGTNNLIKKGARVLTSVDDVLNTLPTAEKPLIKSYNRKNTGDKSTVTEDYSSLSPEEKKVVSILQGEDLHINQIITLTGFDASQVNKILLNLELKGLISPKQGKKYTFLGLQNLLKPI</sequence>
<evidence type="ECO:0000313" key="4">
    <source>
        <dbReference type="EMBL" id="ACL69509.1"/>
    </source>
</evidence>
<dbReference type="eggNOG" id="COG0322">
    <property type="taxonomic scope" value="Bacteria"/>
</dbReference>
<dbReference type="Proteomes" id="UP000000719">
    <property type="component" value="Chromosome"/>
</dbReference>
<dbReference type="PANTHER" id="PTHR43022">
    <property type="entry name" value="PROTEIN SMF"/>
    <property type="match status" value="1"/>
</dbReference>
<dbReference type="Pfam" id="PF17782">
    <property type="entry name" value="WHD_DprA"/>
    <property type="match status" value="1"/>
</dbReference>
<accession>B8CW40</accession>
<evidence type="ECO:0000259" key="2">
    <source>
        <dbReference type="Pfam" id="PF02481"/>
    </source>
</evidence>
<dbReference type="EMBL" id="CP001098">
    <property type="protein sequence ID" value="ACL69509.1"/>
    <property type="molecule type" value="Genomic_DNA"/>
</dbReference>
<evidence type="ECO:0000313" key="5">
    <source>
        <dbReference type="Proteomes" id="UP000000719"/>
    </source>
</evidence>
<dbReference type="PANTHER" id="PTHR43022:SF1">
    <property type="entry name" value="PROTEIN SMF"/>
    <property type="match status" value="1"/>
</dbReference>
<keyword evidence="5" id="KW-1185">Reference proteome</keyword>
<protein>
    <submittedName>
        <fullName evidence="4">DNA protecting protein DprA</fullName>
    </submittedName>
</protein>
<dbReference type="Pfam" id="PF02481">
    <property type="entry name" value="DNA_processg_A"/>
    <property type="match status" value="1"/>
</dbReference>
<dbReference type="SUPFAM" id="SSF102405">
    <property type="entry name" value="MCP/YpsA-like"/>
    <property type="match status" value="1"/>
</dbReference>
<dbReference type="STRING" id="373903.Hore_07520"/>
<dbReference type="HOGENOM" id="CLU_029601_0_3_9"/>
<comment type="similarity">
    <text evidence="1">Belongs to the DprA/Smf family.</text>
</comment>
<dbReference type="OrthoDB" id="9785707at2"/>
<organism evidence="4 5">
    <name type="scientific">Halothermothrix orenii (strain H 168 / OCM 544 / DSM 9562)</name>
    <dbReference type="NCBI Taxonomy" id="373903"/>
    <lineage>
        <taxon>Bacteria</taxon>
        <taxon>Bacillati</taxon>
        <taxon>Bacillota</taxon>
        <taxon>Clostridia</taxon>
        <taxon>Halanaerobiales</taxon>
        <taxon>Halothermotrichaceae</taxon>
        <taxon>Halothermothrix</taxon>
    </lineage>
</organism>
<dbReference type="SUPFAM" id="SSF46785">
    <property type="entry name" value="Winged helix' DNA-binding domain"/>
    <property type="match status" value="1"/>
</dbReference>
<dbReference type="KEGG" id="hor:Hore_07520"/>
<name>B8CW40_HALOH</name>
<dbReference type="SUPFAM" id="SSF47781">
    <property type="entry name" value="RuvA domain 2-like"/>
    <property type="match status" value="1"/>
</dbReference>
<reference evidence="4 5" key="1">
    <citation type="journal article" date="2009" name="PLoS ONE">
        <title>Genome analysis of the anaerobic thermohalophilic bacterium Halothermothrix orenii.</title>
        <authorList>
            <person name="Mavromatis K."/>
            <person name="Ivanova N."/>
            <person name="Anderson I."/>
            <person name="Lykidis A."/>
            <person name="Hooper S.D."/>
            <person name="Sun H."/>
            <person name="Kunin V."/>
            <person name="Lapidus A."/>
            <person name="Hugenholtz P."/>
            <person name="Patel B."/>
            <person name="Kyrpides N.C."/>
        </authorList>
    </citation>
    <scope>NUCLEOTIDE SEQUENCE [LARGE SCALE GENOMIC DNA]</scope>
    <source>
        <strain evidence="5">H 168 / OCM 544 / DSM 9562</strain>
    </source>
</reference>
<proteinExistence type="inferred from homology"/>
<dbReference type="Gene3D" id="1.10.10.10">
    <property type="entry name" value="Winged helix-like DNA-binding domain superfamily/Winged helix DNA-binding domain"/>
    <property type="match status" value="1"/>
</dbReference>
<dbReference type="eggNOG" id="COG0758">
    <property type="taxonomic scope" value="Bacteria"/>
</dbReference>
<dbReference type="AlphaFoldDB" id="B8CW40"/>